<dbReference type="RefSeq" id="WP_310174939.1">
    <property type="nucleotide sequence ID" value="NZ_BAABHE010000002.1"/>
</dbReference>
<organism evidence="2 3">
    <name type="scientific">Enteractinococcus fodinae</name>
    <dbReference type="NCBI Taxonomy" id="684663"/>
    <lineage>
        <taxon>Bacteria</taxon>
        <taxon>Bacillati</taxon>
        <taxon>Actinomycetota</taxon>
        <taxon>Actinomycetes</taxon>
        <taxon>Micrococcales</taxon>
        <taxon>Micrococcaceae</taxon>
    </lineage>
</organism>
<evidence type="ECO:0000256" key="1">
    <source>
        <dbReference type="SAM" id="Phobius"/>
    </source>
</evidence>
<keyword evidence="3" id="KW-1185">Reference proteome</keyword>
<protein>
    <submittedName>
        <fullName evidence="2">Uncharacterized membrane protein (DUF485 family)</fullName>
    </submittedName>
</protein>
<evidence type="ECO:0000313" key="2">
    <source>
        <dbReference type="EMBL" id="MDR7348085.1"/>
    </source>
</evidence>
<evidence type="ECO:0000313" key="3">
    <source>
        <dbReference type="Proteomes" id="UP001183794"/>
    </source>
</evidence>
<proteinExistence type="predicted"/>
<feature type="transmembrane region" description="Helical" evidence="1">
    <location>
        <begin position="118"/>
        <end position="137"/>
    </location>
</feature>
<keyword evidence="1" id="KW-0812">Transmembrane</keyword>
<name>A0ABU2B3B5_9MICC</name>
<gene>
    <name evidence="2" type="ORF">J2S62_002342</name>
</gene>
<dbReference type="Proteomes" id="UP001183794">
    <property type="component" value="Unassembled WGS sequence"/>
</dbReference>
<feature type="transmembrane region" description="Helical" evidence="1">
    <location>
        <begin position="79"/>
        <end position="98"/>
    </location>
</feature>
<keyword evidence="1" id="KW-1133">Transmembrane helix</keyword>
<dbReference type="EMBL" id="JAVDYJ010000001">
    <property type="protein sequence ID" value="MDR7348085.1"/>
    <property type="molecule type" value="Genomic_DNA"/>
</dbReference>
<comment type="caution">
    <text evidence="2">The sequence shown here is derived from an EMBL/GenBank/DDBJ whole genome shotgun (WGS) entry which is preliminary data.</text>
</comment>
<keyword evidence="1" id="KW-0472">Membrane</keyword>
<reference evidence="2 3" key="1">
    <citation type="submission" date="2023-07" db="EMBL/GenBank/DDBJ databases">
        <title>Sequencing the genomes of 1000 actinobacteria strains.</title>
        <authorList>
            <person name="Klenk H.-P."/>
        </authorList>
    </citation>
    <scope>NUCLEOTIDE SEQUENCE [LARGE SCALE GENOMIC DNA]</scope>
    <source>
        <strain evidence="2 3">DSM 22966</strain>
    </source>
</reference>
<sequence length="157" mass="17824">MTPQYQDDEDFELDLIREPEPPAEVPESIRAMRARRVPVEMPTGLPSVQEVLHNPADRARQHQQPAIQQTVRRLMRTQLRLAVSLMAWFIGVVVVGNLAFHFSPALAATRVIGVPVEWLFPVVIVIPLLIFLGWFYVGRATAQEQQVHYDQPQAAHS</sequence>
<accession>A0ABU2B3B5</accession>